<evidence type="ECO:0000256" key="1">
    <source>
        <dbReference type="SAM" id="MobiDB-lite"/>
    </source>
</evidence>
<dbReference type="Proteomes" id="UP000823388">
    <property type="component" value="Chromosome 3K"/>
</dbReference>
<comment type="caution">
    <text evidence="2">The sequence shown here is derived from an EMBL/GenBank/DDBJ whole genome shotgun (WGS) entry which is preliminary data.</text>
</comment>
<feature type="compositionally biased region" description="Basic residues" evidence="1">
    <location>
        <begin position="75"/>
        <end position="84"/>
    </location>
</feature>
<organism evidence="2 3">
    <name type="scientific">Panicum virgatum</name>
    <name type="common">Blackwell switchgrass</name>
    <dbReference type="NCBI Taxonomy" id="38727"/>
    <lineage>
        <taxon>Eukaryota</taxon>
        <taxon>Viridiplantae</taxon>
        <taxon>Streptophyta</taxon>
        <taxon>Embryophyta</taxon>
        <taxon>Tracheophyta</taxon>
        <taxon>Spermatophyta</taxon>
        <taxon>Magnoliopsida</taxon>
        <taxon>Liliopsida</taxon>
        <taxon>Poales</taxon>
        <taxon>Poaceae</taxon>
        <taxon>PACMAD clade</taxon>
        <taxon>Panicoideae</taxon>
        <taxon>Panicodae</taxon>
        <taxon>Paniceae</taxon>
        <taxon>Panicinae</taxon>
        <taxon>Panicum</taxon>
        <taxon>Panicum sect. Hiantes</taxon>
    </lineage>
</organism>
<feature type="region of interest" description="Disordered" evidence="1">
    <location>
        <begin position="1"/>
        <end position="28"/>
    </location>
</feature>
<keyword evidence="3" id="KW-1185">Reference proteome</keyword>
<protein>
    <submittedName>
        <fullName evidence="2">Uncharacterized protein</fullName>
    </submittedName>
</protein>
<dbReference type="AlphaFoldDB" id="A0A8T0UZY9"/>
<sequence>MTGPISLDILSPDHPSLLSTAQTPTLLSSPPLSTHLFYLLPISPLSHAMEVRLVDRAHVPEAHCQGGLGHEQLHRLHRHGHGHHPQLLSLEVSYSGRRG</sequence>
<name>A0A8T0UZY9_PANVG</name>
<dbReference type="EMBL" id="CM029041">
    <property type="protein sequence ID" value="KAG2629951.1"/>
    <property type="molecule type" value="Genomic_DNA"/>
</dbReference>
<evidence type="ECO:0000313" key="2">
    <source>
        <dbReference type="EMBL" id="KAG2629951.1"/>
    </source>
</evidence>
<gene>
    <name evidence="2" type="ORF">PVAP13_3KG512301</name>
</gene>
<accession>A0A8T0UZY9</accession>
<reference evidence="2" key="1">
    <citation type="submission" date="2020-05" db="EMBL/GenBank/DDBJ databases">
        <title>WGS assembly of Panicum virgatum.</title>
        <authorList>
            <person name="Lovell J.T."/>
            <person name="Jenkins J."/>
            <person name="Shu S."/>
            <person name="Juenger T.E."/>
            <person name="Schmutz J."/>
        </authorList>
    </citation>
    <scope>NUCLEOTIDE SEQUENCE</scope>
    <source>
        <strain evidence="2">AP13</strain>
    </source>
</reference>
<proteinExistence type="predicted"/>
<feature type="compositionally biased region" description="Low complexity" evidence="1">
    <location>
        <begin position="15"/>
        <end position="28"/>
    </location>
</feature>
<feature type="region of interest" description="Disordered" evidence="1">
    <location>
        <begin position="74"/>
        <end position="99"/>
    </location>
</feature>
<evidence type="ECO:0000313" key="3">
    <source>
        <dbReference type="Proteomes" id="UP000823388"/>
    </source>
</evidence>